<proteinExistence type="predicted"/>
<evidence type="ECO:0000313" key="2">
    <source>
        <dbReference type="EMBL" id="WXU00515.1"/>
    </source>
</evidence>
<dbReference type="PANTHER" id="PTHR46430">
    <property type="entry name" value="PROTEIN SKT5-RELATED"/>
    <property type="match status" value="1"/>
</dbReference>
<name>A0AAU6PHN2_9GAMM</name>
<gene>
    <name evidence="2" type="ORF">Ctma_1239</name>
</gene>
<protein>
    <recommendedName>
        <fullName evidence="3">Sel1 repeat family protein</fullName>
    </recommendedName>
</protein>
<dbReference type="InterPro" id="IPR011990">
    <property type="entry name" value="TPR-like_helical_dom_sf"/>
</dbReference>
<dbReference type="Gene3D" id="1.25.40.10">
    <property type="entry name" value="Tetratricopeptide repeat domain"/>
    <property type="match status" value="1"/>
</dbReference>
<dbReference type="AlphaFoldDB" id="A0AAU6PHN2"/>
<reference evidence="2" key="1">
    <citation type="submission" date="2023-10" db="EMBL/GenBank/DDBJ databases">
        <title>The first scallop-associated chemosynthetic bacterial symbiont.</title>
        <authorList>
            <person name="Lin Y.-T."/>
            <person name="Sun J."/>
            <person name="Ip J.C.-H."/>
            <person name="He X."/>
            <person name="Gao Z.-M."/>
            <person name="Perez M."/>
            <person name="Xu T."/>
            <person name="Qian P.-Y."/>
            <person name="Qiu J.-W."/>
        </authorList>
    </citation>
    <scope>NUCLEOTIDE SEQUENCE</scope>
    <source>
        <strain evidence="2">Gill1</strain>
    </source>
</reference>
<dbReference type="Pfam" id="PF08238">
    <property type="entry name" value="Sel1"/>
    <property type="match status" value="2"/>
</dbReference>
<dbReference type="SUPFAM" id="SSF81901">
    <property type="entry name" value="HCP-like"/>
    <property type="match status" value="1"/>
</dbReference>
<dbReference type="InterPro" id="IPR051726">
    <property type="entry name" value="Chitin_Synth_Reg"/>
</dbReference>
<evidence type="ECO:0008006" key="3">
    <source>
        <dbReference type="Google" id="ProtNLM"/>
    </source>
</evidence>
<organism evidence="2">
    <name type="scientific">Catillopecten margaritatus gill symbiont</name>
    <dbReference type="NCBI Taxonomy" id="3083288"/>
    <lineage>
        <taxon>Bacteria</taxon>
        <taxon>Pseudomonadati</taxon>
        <taxon>Pseudomonadota</taxon>
        <taxon>Gammaproteobacteria</taxon>
        <taxon>sulfur-oxidizing symbionts</taxon>
    </lineage>
</organism>
<dbReference type="SMART" id="SM00671">
    <property type="entry name" value="SEL1"/>
    <property type="match status" value="1"/>
</dbReference>
<evidence type="ECO:0000256" key="1">
    <source>
        <dbReference type="ARBA" id="ARBA00022737"/>
    </source>
</evidence>
<accession>A0AAU6PHN2</accession>
<keyword evidence="1" id="KW-0677">Repeat</keyword>
<dbReference type="InterPro" id="IPR006597">
    <property type="entry name" value="Sel1-like"/>
</dbReference>
<dbReference type="PANTHER" id="PTHR46430:SF1">
    <property type="entry name" value="CHITIN SYNTHASE REGULATOR SKT5-RELATED"/>
    <property type="match status" value="1"/>
</dbReference>
<sequence length="65" mass="7303">MNALNDNRDFFWTEKSAKEGDVSAQFNLATMYDDGVGVAHDRGQAVYWYSKAIEQGHTGAQDRMS</sequence>
<dbReference type="EMBL" id="CP138327">
    <property type="protein sequence ID" value="WXU00515.1"/>
    <property type="molecule type" value="Genomic_DNA"/>
</dbReference>